<evidence type="ECO:0000313" key="2">
    <source>
        <dbReference type="Proteomes" id="UP000027981"/>
    </source>
</evidence>
<dbReference type="HOGENOM" id="CLU_2911669_0_0_2"/>
<sequence>MLDREKFKKAPIRREDGTIIEVVIMKRRPRKWKKKGRMRWKWLKKRIRRLKRQHRKERGLI</sequence>
<dbReference type="eggNOG" id="arCOG06624">
    <property type="taxonomic scope" value="Archaea"/>
</dbReference>
<dbReference type="STRING" id="1343739.PAP_10045"/>
<dbReference type="KEGG" id="ppac:PAP_10045"/>
<evidence type="ECO:0000313" key="1">
    <source>
        <dbReference type="EMBL" id="AIF70383.1"/>
    </source>
</evidence>
<gene>
    <name evidence="1" type="ORF">PAP_10045</name>
</gene>
<dbReference type="EMBL" id="CP006019">
    <property type="protein sequence ID" value="AIF70383.1"/>
    <property type="molecule type" value="Genomic_DNA"/>
</dbReference>
<reference evidence="1 2" key="2">
    <citation type="journal article" date="2015" name="Genome Announc.">
        <title>Complete Genome Sequence of Hyperthermophilic Piezophilic Archaeon Palaeococcus pacificus DY20341T, Isolated from Deep-Sea Hydrothermal Sediments.</title>
        <authorList>
            <person name="Zeng X."/>
            <person name="Jebbar M."/>
            <person name="Shao Z."/>
        </authorList>
    </citation>
    <scope>NUCLEOTIDE SEQUENCE [LARGE SCALE GENOMIC DNA]</scope>
    <source>
        <strain evidence="1 2">DY20341</strain>
    </source>
</reference>
<reference evidence="2" key="1">
    <citation type="submission" date="2013-06" db="EMBL/GenBank/DDBJ databases">
        <title>Complete Genome Sequence of Hyperthermophilic Palaeococcus pacificus DY20341T, Isolated from a Deep-Sea Hydrothermal Sediments.</title>
        <authorList>
            <person name="Zeng X."/>
            <person name="Shao Z."/>
        </authorList>
    </citation>
    <scope>NUCLEOTIDE SEQUENCE [LARGE SCALE GENOMIC DNA]</scope>
    <source>
        <strain evidence="2">DY20341</strain>
    </source>
</reference>
<keyword evidence="2" id="KW-1185">Reference proteome</keyword>
<accession>A0A075M0T1</accession>
<dbReference type="Proteomes" id="UP000027981">
    <property type="component" value="Chromosome"/>
</dbReference>
<protein>
    <recommendedName>
        <fullName evidence="3">50S ribosomal protein L41e</fullName>
    </recommendedName>
</protein>
<organism evidence="1 2">
    <name type="scientific">Palaeococcus pacificus DY20341</name>
    <dbReference type="NCBI Taxonomy" id="1343739"/>
    <lineage>
        <taxon>Archaea</taxon>
        <taxon>Methanobacteriati</taxon>
        <taxon>Methanobacteriota</taxon>
        <taxon>Thermococci</taxon>
        <taxon>Thermococcales</taxon>
        <taxon>Thermococcaceae</taxon>
        <taxon>Palaeococcus</taxon>
    </lineage>
</organism>
<proteinExistence type="predicted"/>
<name>A0A075M0T1_9EURY</name>
<evidence type="ECO:0008006" key="3">
    <source>
        <dbReference type="Google" id="ProtNLM"/>
    </source>
</evidence>
<dbReference type="AlphaFoldDB" id="A0A075M0T1"/>